<name>A0A0A0KNU3_CUCSA</name>
<evidence type="ECO:0000313" key="2">
    <source>
        <dbReference type="Proteomes" id="UP000029981"/>
    </source>
</evidence>
<reference evidence="1 2" key="1">
    <citation type="journal article" date="2009" name="Nat. Genet.">
        <title>The genome of the cucumber, Cucumis sativus L.</title>
        <authorList>
            <person name="Huang S."/>
            <person name="Li R."/>
            <person name="Zhang Z."/>
            <person name="Li L."/>
            <person name="Gu X."/>
            <person name="Fan W."/>
            <person name="Lucas W.J."/>
            <person name="Wang X."/>
            <person name="Xie B."/>
            <person name="Ni P."/>
            <person name="Ren Y."/>
            <person name="Zhu H."/>
            <person name="Li J."/>
            <person name="Lin K."/>
            <person name="Jin W."/>
            <person name="Fei Z."/>
            <person name="Li G."/>
            <person name="Staub J."/>
            <person name="Kilian A."/>
            <person name="van der Vossen E.A."/>
            <person name="Wu Y."/>
            <person name="Guo J."/>
            <person name="He J."/>
            <person name="Jia Z."/>
            <person name="Ren Y."/>
            <person name="Tian G."/>
            <person name="Lu Y."/>
            <person name="Ruan J."/>
            <person name="Qian W."/>
            <person name="Wang M."/>
            <person name="Huang Q."/>
            <person name="Li B."/>
            <person name="Xuan Z."/>
            <person name="Cao J."/>
            <person name="Asan"/>
            <person name="Wu Z."/>
            <person name="Zhang J."/>
            <person name="Cai Q."/>
            <person name="Bai Y."/>
            <person name="Zhao B."/>
            <person name="Han Y."/>
            <person name="Li Y."/>
            <person name="Li X."/>
            <person name="Wang S."/>
            <person name="Shi Q."/>
            <person name="Liu S."/>
            <person name="Cho W.K."/>
            <person name="Kim J.Y."/>
            <person name="Xu Y."/>
            <person name="Heller-Uszynska K."/>
            <person name="Miao H."/>
            <person name="Cheng Z."/>
            <person name="Zhang S."/>
            <person name="Wu J."/>
            <person name="Yang Y."/>
            <person name="Kang H."/>
            <person name="Li M."/>
            <person name="Liang H."/>
            <person name="Ren X."/>
            <person name="Shi Z."/>
            <person name="Wen M."/>
            <person name="Jian M."/>
            <person name="Yang H."/>
            <person name="Zhang G."/>
            <person name="Yang Z."/>
            <person name="Chen R."/>
            <person name="Liu S."/>
            <person name="Li J."/>
            <person name="Ma L."/>
            <person name="Liu H."/>
            <person name="Zhou Y."/>
            <person name="Zhao J."/>
            <person name="Fang X."/>
            <person name="Li G."/>
            <person name="Fang L."/>
            <person name="Li Y."/>
            <person name="Liu D."/>
            <person name="Zheng H."/>
            <person name="Zhang Y."/>
            <person name="Qin N."/>
            <person name="Li Z."/>
            <person name="Yang G."/>
            <person name="Yang S."/>
            <person name="Bolund L."/>
            <person name="Kristiansen K."/>
            <person name="Zheng H."/>
            <person name="Li S."/>
            <person name="Zhang X."/>
            <person name="Yang H."/>
            <person name="Wang J."/>
            <person name="Sun R."/>
            <person name="Zhang B."/>
            <person name="Jiang S."/>
            <person name="Wang J."/>
            <person name="Du Y."/>
            <person name="Li S."/>
        </authorList>
    </citation>
    <scope>NUCLEOTIDE SEQUENCE [LARGE SCALE GENOMIC DNA]</scope>
    <source>
        <strain evidence="2">cv. 9930</strain>
    </source>
</reference>
<dbReference type="EMBL" id="CM002926">
    <property type="protein sequence ID" value="KGN50524.1"/>
    <property type="molecule type" value="Genomic_DNA"/>
</dbReference>
<dbReference type="AlphaFoldDB" id="A0A0A0KNU3"/>
<gene>
    <name evidence="1" type="ORF">Csa_5G180830</name>
</gene>
<reference evidence="1 2" key="3">
    <citation type="journal article" date="2010" name="BMC Genomics">
        <title>Transcriptome sequencing and comparative analysis of cucumber flowers with different sex types.</title>
        <authorList>
            <person name="Guo S."/>
            <person name="Zheng Y."/>
            <person name="Joung J.G."/>
            <person name="Liu S."/>
            <person name="Zhang Z."/>
            <person name="Crasta O.R."/>
            <person name="Sobral B.W."/>
            <person name="Xu Y."/>
            <person name="Huang S."/>
            <person name="Fei Z."/>
        </authorList>
    </citation>
    <scope>NUCLEOTIDE SEQUENCE [LARGE SCALE GENOMIC DNA]</scope>
    <source>
        <strain evidence="2">cv. 9930</strain>
    </source>
</reference>
<evidence type="ECO:0000313" key="1">
    <source>
        <dbReference type="EMBL" id="KGN50524.1"/>
    </source>
</evidence>
<sequence length="101" mass="11121">MPITLLISLQQRPNNSSLVSPILKDMASSLAIADVKLKLLVDSKSKRVLFGEAVDKNSTLFLFHILNLPLVEKGLLTSMVIMDDMSVKPMSPISTLEISIR</sequence>
<dbReference type="Proteomes" id="UP000029981">
    <property type="component" value="Chromosome 5"/>
</dbReference>
<proteinExistence type="predicted"/>
<reference evidence="1 2" key="2">
    <citation type="journal article" date="2009" name="PLoS ONE">
        <title>An integrated genetic and cytogenetic map of the cucumber genome.</title>
        <authorList>
            <person name="Ren Y."/>
            <person name="Zhang Z."/>
            <person name="Liu J."/>
            <person name="Staub J.E."/>
            <person name="Han Y."/>
            <person name="Cheng Z."/>
            <person name="Li X."/>
            <person name="Lu J."/>
            <person name="Miao H."/>
            <person name="Kang H."/>
            <person name="Xie B."/>
            <person name="Gu X."/>
            <person name="Wang X."/>
            <person name="Du Y."/>
            <person name="Jin W."/>
            <person name="Huang S."/>
        </authorList>
    </citation>
    <scope>NUCLEOTIDE SEQUENCE [LARGE SCALE GENOMIC DNA]</scope>
    <source>
        <strain evidence="2">cv. 9930</strain>
    </source>
</reference>
<accession>A0A0A0KNU3</accession>
<organism evidence="1 2">
    <name type="scientific">Cucumis sativus</name>
    <name type="common">Cucumber</name>
    <dbReference type="NCBI Taxonomy" id="3659"/>
    <lineage>
        <taxon>Eukaryota</taxon>
        <taxon>Viridiplantae</taxon>
        <taxon>Streptophyta</taxon>
        <taxon>Embryophyta</taxon>
        <taxon>Tracheophyta</taxon>
        <taxon>Spermatophyta</taxon>
        <taxon>Magnoliopsida</taxon>
        <taxon>eudicotyledons</taxon>
        <taxon>Gunneridae</taxon>
        <taxon>Pentapetalae</taxon>
        <taxon>rosids</taxon>
        <taxon>fabids</taxon>
        <taxon>Cucurbitales</taxon>
        <taxon>Cucurbitaceae</taxon>
        <taxon>Benincaseae</taxon>
        <taxon>Cucumis</taxon>
    </lineage>
</organism>
<protein>
    <submittedName>
        <fullName evidence="1">Uncharacterized protein</fullName>
    </submittedName>
</protein>
<dbReference type="Gramene" id="KGN50524">
    <property type="protein sequence ID" value="KGN50524"/>
    <property type="gene ID" value="Csa_5G180830"/>
</dbReference>
<keyword evidence="2" id="KW-1185">Reference proteome</keyword>
<reference evidence="1 2" key="4">
    <citation type="journal article" date="2011" name="BMC Genomics">
        <title>RNA-Seq improves annotation of protein-coding genes in the cucumber genome.</title>
        <authorList>
            <person name="Li Z."/>
            <person name="Zhang Z."/>
            <person name="Yan P."/>
            <person name="Huang S."/>
            <person name="Fei Z."/>
            <person name="Lin K."/>
        </authorList>
    </citation>
    <scope>NUCLEOTIDE SEQUENCE [LARGE SCALE GENOMIC DNA]</scope>
    <source>
        <strain evidence="2">cv. 9930</strain>
    </source>
</reference>